<evidence type="ECO:0000313" key="2">
    <source>
        <dbReference type="Proteomes" id="UP001485043"/>
    </source>
</evidence>
<evidence type="ECO:0000313" key="1">
    <source>
        <dbReference type="EMBL" id="KAK9835278.1"/>
    </source>
</evidence>
<reference evidence="1 2" key="1">
    <citation type="journal article" date="2024" name="Nat. Commun.">
        <title>Phylogenomics reveals the evolutionary origins of lichenization in chlorophyte algae.</title>
        <authorList>
            <person name="Puginier C."/>
            <person name="Libourel C."/>
            <person name="Otte J."/>
            <person name="Skaloud P."/>
            <person name="Haon M."/>
            <person name="Grisel S."/>
            <person name="Petersen M."/>
            <person name="Berrin J.G."/>
            <person name="Delaux P.M."/>
            <person name="Dal Grande F."/>
            <person name="Keller J."/>
        </authorList>
    </citation>
    <scope>NUCLEOTIDE SEQUENCE [LARGE SCALE GENOMIC DNA]</scope>
    <source>
        <strain evidence="1 2">SAG 2523</strain>
    </source>
</reference>
<dbReference type="GO" id="GO:0016020">
    <property type="term" value="C:membrane"/>
    <property type="evidence" value="ECO:0007669"/>
    <property type="project" value="TreeGrafter"/>
</dbReference>
<dbReference type="PANTHER" id="PTHR46512">
    <property type="entry name" value="PEPTIDYLPROLYL ISOMERASE"/>
    <property type="match status" value="1"/>
</dbReference>
<dbReference type="GO" id="GO:0012505">
    <property type="term" value="C:endomembrane system"/>
    <property type="evidence" value="ECO:0007669"/>
    <property type="project" value="TreeGrafter"/>
</dbReference>
<proteinExistence type="predicted"/>
<organism evidence="1 2">
    <name type="scientific">Apatococcus fuscideae</name>
    <dbReference type="NCBI Taxonomy" id="2026836"/>
    <lineage>
        <taxon>Eukaryota</taxon>
        <taxon>Viridiplantae</taxon>
        <taxon>Chlorophyta</taxon>
        <taxon>core chlorophytes</taxon>
        <taxon>Trebouxiophyceae</taxon>
        <taxon>Chlorellales</taxon>
        <taxon>Chlorellaceae</taxon>
        <taxon>Apatococcus</taxon>
    </lineage>
</organism>
<dbReference type="Proteomes" id="UP001485043">
    <property type="component" value="Unassembled WGS sequence"/>
</dbReference>
<dbReference type="PANTHER" id="PTHR46512:SF1">
    <property type="entry name" value="PEPTIDYLPROLYL ISOMERASE"/>
    <property type="match status" value="1"/>
</dbReference>
<name>A0AAW1RNP5_9CHLO</name>
<dbReference type="EMBL" id="JALJOV010002057">
    <property type="protein sequence ID" value="KAK9835278.1"/>
    <property type="molecule type" value="Genomic_DNA"/>
</dbReference>
<protein>
    <recommendedName>
        <fullName evidence="3">Tetratricopeptide repeat protein</fullName>
    </recommendedName>
</protein>
<dbReference type="InterPro" id="IPR011990">
    <property type="entry name" value="TPR-like_helical_dom_sf"/>
</dbReference>
<keyword evidence="2" id="KW-1185">Reference proteome</keyword>
<dbReference type="Gene3D" id="1.25.40.10">
    <property type="entry name" value="Tetratricopeptide repeat domain"/>
    <property type="match status" value="1"/>
</dbReference>
<dbReference type="SMART" id="SM00028">
    <property type="entry name" value="TPR"/>
    <property type="match status" value="3"/>
</dbReference>
<dbReference type="GO" id="GO:0005740">
    <property type="term" value="C:mitochondrial envelope"/>
    <property type="evidence" value="ECO:0007669"/>
    <property type="project" value="TreeGrafter"/>
</dbReference>
<dbReference type="SUPFAM" id="SSF48452">
    <property type="entry name" value="TPR-like"/>
    <property type="match status" value="1"/>
</dbReference>
<dbReference type="GO" id="GO:0044183">
    <property type="term" value="F:protein folding chaperone"/>
    <property type="evidence" value="ECO:0007669"/>
    <property type="project" value="TreeGrafter"/>
</dbReference>
<gene>
    <name evidence="1" type="ORF">WJX84_006359</name>
</gene>
<accession>A0AAW1RNP5</accession>
<dbReference type="InterPro" id="IPR019734">
    <property type="entry name" value="TPR_rpt"/>
</dbReference>
<dbReference type="InterPro" id="IPR050754">
    <property type="entry name" value="FKBP4/5/8-like"/>
</dbReference>
<dbReference type="GO" id="GO:0005829">
    <property type="term" value="C:cytosol"/>
    <property type="evidence" value="ECO:0007669"/>
    <property type="project" value="TreeGrafter"/>
</dbReference>
<sequence>MEASLKEFLSRPENRPLVEAHQRKEARQALKFKEKAQALTFREKVLEASFEAQQNIAPFLDYPVLRKVIQTFTNDARGDFDIWATNQQALAMLQEAKRMLDSGSLTEEELEQNMLRQLQDDANPGAAEFQRASRHVIRLPTDQLVGALNEHLTERRSGNDHYKQCRFVKALKHYERALSIVELVQGMSQADQAEIDTNRQTVLLNMAAVHLALERHGQAVTLCSRVIEADPTSIKALLRRAKALASRHEYQAAQADLDEVRRLDPLQPGLHQQEQRLQQLISRSKASDHALIQQMLPA</sequence>
<dbReference type="AlphaFoldDB" id="A0AAW1RNP5"/>
<evidence type="ECO:0008006" key="3">
    <source>
        <dbReference type="Google" id="ProtNLM"/>
    </source>
</evidence>
<comment type="caution">
    <text evidence="1">The sequence shown here is derived from an EMBL/GenBank/DDBJ whole genome shotgun (WGS) entry which is preliminary data.</text>
</comment>